<sequence length="282" mass="28495">MLLLVAVALVAILVAVSGRPVFGIQFDPGTTLAGLLVGALVGMTGMGSGSLMAPILILIVGVTPVTAVGTDLAYAAITKVVGGAQHTRLRTVNYRMAGLLALGSVPASLLSVQVLEYLRQAYSLDAINGVVTRALGVVLILSALSVLFGLLRAKRKREAANPAPSREIRWWAITAVGAVVGFLVGLTSVGSGSIIVALLSLFSPLPATMIVGTDIAHAAALTSAAGLAHGFAGNVDPGLLLNLLAGSIPGVLLGSRLSVRIPVPALRTALGLVLLATGLKLV</sequence>
<evidence type="ECO:0000256" key="1">
    <source>
        <dbReference type="ARBA" id="ARBA00004141"/>
    </source>
</evidence>
<comment type="subcellular location">
    <subcellularLocation>
        <location evidence="5">Cell membrane</location>
        <topology evidence="5">Multi-pass membrane protein</topology>
    </subcellularLocation>
    <subcellularLocation>
        <location evidence="1">Membrane</location>
        <topology evidence="1">Multi-pass membrane protein</topology>
    </subcellularLocation>
</comment>
<protein>
    <recommendedName>
        <fullName evidence="5">Probable membrane transporter protein</fullName>
    </recommendedName>
</protein>
<keyword evidence="2 5" id="KW-0812">Transmembrane</keyword>
<comment type="caution">
    <text evidence="6">The sequence shown here is derived from an EMBL/GenBank/DDBJ whole genome shotgun (WGS) entry which is preliminary data.</text>
</comment>
<feature type="transmembrane region" description="Helical" evidence="5">
    <location>
        <begin position="170"/>
        <end position="203"/>
    </location>
</feature>
<keyword evidence="5" id="KW-1003">Cell membrane</keyword>
<keyword evidence="7" id="KW-1185">Reference proteome</keyword>
<name>I4EHB7_9BACT</name>
<accession>I4EHB7</accession>
<reference evidence="6 7" key="1">
    <citation type="journal article" date="2012" name="ISME J.">
        <title>Nitrification expanded: discovery, physiology and genomics of a nitrite-oxidizing bacterium from the phylum Chloroflexi.</title>
        <authorList>
            <person name="Sorokin D.Y."/>
            <person name="Lucker S."/>
            <person name="Vejmelkova D."/>
            <person name="Kostrikina N.A."/>
            <person name="Kleerebezem R."/>
            <person name="Rijpstra W.I."/>
            <person name="Damste J.S."/>
            <person name="Le Paslier D."/>
            <person name="Muyzer G."/>
            <person name="Wagner M."/>
            <person name="van Loosdrecht M.C."/>
            <person name="Daims H."/>
        </authorList>
    </citation>
    <scope>NUCLEOTIDE SEQUENCE [LARGE SCALE GENOMIC DNA]</scope>
    <source>
        <strain evidence="7">none</strain>
    </source>
</reference>
<evidence type="ECO:0000256" key="4">
    <source>
        <dbReference type="ARBA" id="ARBA00023136"/>
    </source>
</evidence>
<evidence type="ECO:0000313" key="7">
    <source>
        <dbReference type="Proteomes" id="UP000004221"/>
    </source>
</evidence>
<dbReference type="InterPro" id="IPR051598">
    <property type="entry name" value="TSUP/Inactive_protease-like"/>
</dbReference>
<feature type="transmembrane region" description="Helical" evidence="5">
    <location>
        <begin position="130"/>
        <end position="150"/>
    </location>
</feature>
<dbReference type="Proteomes" id="UP000004221">
    <property type="component" value="Unassembled WGS sequence"/>
</dbReference>
<keyword evidence="3 5" id="KW-1133">Transmembrane helix</keyword>
<dbReference type="PANTHER" id="PTHR43701:SF2">
    <property type="entry name" value="MEMBRANE TRANSPORTER PROTEIN YJNA-RELATED"/>
    <property type="match status" value="1"/>
</dbReference>
<evidence type="ECO:0000256" key="3">
    <source>
        <dbReference type="ARBA" id="ARBA00022989"/>
    </source>
</evidence>
<comment type="similarity">
    <text evidence="5">Belongs to the 4-toluene sulfonate uptake permease (TSUP) (TC 2.A.102) family.</text>
</comment>
<dbReference type="GO" id="GO:0005886">
    <property type="term" value="C:plasma membrane"/>
    <property type="evidence" value="ECO:0007669"/>
    <property type="project" value="UniProtKB-SubCell"/>
</dbReference>
<evidence type="ECO:0000256" key="5">
    <source>
        <dbReference type="RuleBase" id="RU363041"/>
    </source>
</evidence>
<keyword evidence="4 5" id="KW-0472">Membrane</keyword>
<dbReference type="Pfam" id="PF01925">
    <property type="entry name" value="TauE"/>
    <property type="match status" value="1"/>
</dbReference>
<dbReference type="EMBL" id="CAGS01000232">
    <property type="protein sequence ID" value="CCF84079.1"/>
    <property type="molecule type" value="Genomic_DNA"/>
</dbReference>
<dbReference type="InterPro" id="IPR002781">
    <property type="entry name" value="TM_pro_TauE-like"/>
</dbReference>
<feature type="transmembrane region" description="Helical" evidence="5">
    <location>
        <begin position="97"/>
        <end position="118"/>
    </location>
</feature>
<organism evidence="6 7">
    <name type="scientific">Nitrolancea hollandica Lb</name>
    <dbReference type="NCBI Taxonomy" id="1129897"/>
    <lineage>
        <taxon>Bacteria</taxon>
        <taxon>Pseudomonadati</taxon>
        <taxon>Thermomicrobiota</taxon>
        <taxon>Thermomicrobia</taxon>
        <taxon>Sphaerobacterales</taxon>
        <taxon>Sphaerobacterineae</taxon>
        <taxon>Sphaerobacteraceae</taxon>
        <taxon>Nitrolancea</taxon>
    </lineage>
</organism>
<dbReference type="AlphaFoldDB" id="I4EHB7"/>
<evidence type="ECO:0000313" key="6">
    <source>
        <dbReference type="EMBL" id="CCF84079.1"/>
    </source>
</evidence>
<dbReference type="PANTHER" id="PTHR43701">
    <property type="entry name" value="MEMBRANE TRANSPORTER PROTEIN MJ0441-RELATED"/>
    <property type="match status" value="1"/>
</dbReference>
<evidence type="ECO:0000256" key="2">
    <source>
        <dbReference type="ARBA" id="ARBA00022692"/>
    </source>
</evidence>
<gene>
    <name evidence="6" type="ORF">NITHO_3070005</name>
</gene>
<feature type="transmembrane region" description="Helical" evidence="5">
    <location>
        <begin position="239"/>
        <end position="259"/>
    </location>
</feature>
<proteinExistence type="inferred from homology"/>